<feature type="compositionally biased region" description="Gly residues" evidence="1">
    <location>
        <begin position="40"/>
        <end position="49"/>
    </location>
</feature>
<reference evidence="2 3" key="1">
    <citation type="journal article" date="2018" name="Front. Plant Sci.">
        <title>Red Clover (Trifolium pratense) and Zigzag Clover (T. medium) - A Picture of Genomic Similarities and Differences.</title>
        <authorList>
            <person name="Dluhosova J."/>
            <person name="Istvanek J."/>
            <person name="Nedelnik J."/>
            <person name="Repkova J."/>
        </authorList>
    </citation>
    <scope>NUCLEOTIDE SEQUENCE [LARGE SCALE GENOMIC DNA]</scope>
    <source>
        <strain evidence="3">cv. 10/8</strain>
        <tissue evidence="2">Leaf</tissue>
    </source>
</reference>
<dbReference type="EMBL" id="LXQA010061453">
    <property type="protein sequence ID" value="MCI06316.1"/>
    <property type="molecule type" value="Genomic_DNA"/>
</dbReference>
<evidence type="ECO:0000313" key="3">
    <source>
        <dbReference type="Proteomes" id="UP000265520"/>
    </source>
</evidence>
<comment type="caution">
    <text evidence="2">The sequence shown here is derived from an EMBL/GenBank/DDBJ whole genome shotgun (WGS) entry which is preliminary data.</text>
</comment>
<accession>A0A392P4V7</accession>
<evidence type="ECO:0000256" key="1">
    <source>
        <dbReference type="SAM" id="MobiDB-lite"/>
    </source>
</evidence>
<name>A0A392P4V7_9FABA</name>
<sequence length="49" mass="5001">CEDKSGDESKLNVNVIHLDNGKSASGPTFSSKRDECTSPGGDGGCGNET</sequence>
<dbReference type="AlphaFoldDB" id="A0A392P4V7"/>
<organism evidence="2 3">
    <name type="scientific">Trifolium medium</name>
    <dbReference type="NCBI Taxonomy" id="97028"/>
    <lineage>
        <taxon>Eukaryota</taxon>
        <taxon>Viridiplantae</taxon>
        <taxon>Streptophyta</taxon>
        <taxon>Embryophyta</taxon>
        <taxon>Tracheophyta</taxon>
        <taxon>Spermatophyta</taxon>
        <taxon>Magnoliopsida</taxon>
        <taxon>eudicotyledons</taxon>
        <taxon>Gunneridae</taxon>
        <taxon>Pentapetalae</taxon>
        <taxon>rosids</taxon>
        <taxon>fabids</taxon>
        <taxon>Fabales</taxon>
        <taxon>Fabaceae</taxon>
        <taxon>Papilionoideae</taxon>
        <taxon>50 kb inversion clade</taxon>
        <taxon>NPAAA clade</taxon>
        <taxon>Hologalegina</taxon>
        <taxon>IRL clade</taxon>
        <taxon>Trifolieae</taxon>
        <taxon>Trifolium</taxon>
    </lineage>
</organism>
<feature type="region of interest" description="Disordered" evidence="1">
    <location>
        <begin position="18"/>
        <end position="49"/>
    </location>
</feature>
<proteinExistence type="predicted"/>
<feature type="non-terminal residue" evidence="2">
    <location>
        <position position="1"/>
    </location>
</feature>
<dbReference type="Proteomes" id="UP000265520">
    <property type="component" value="Unassembled WGS sequence"/>
</dbReference>
<protein>
    <submittedName>
        <fullName evidence="2">Uncharacterized protein</fullName>
    </submittedName>
</protein>
<keyword evidence="3" id="KW-1185">Reference proteome</keyword>
<evidence type="ECO:0000313" key="2">
    <source>
        <dbReference type="EMBL" id="MCI06316.1"/>
    </source>
</evidence>